<dbReference type="PROSITE" id="PS50090">
    <property type="entry name" value="MYB_LIKE"/>
    <property type="match status" value="2"/>
</dbReference>
<dbReference type="PANTHER" id="PTHR46621:SF1">
    <property type="entry name" value="SNRNA-ACTIVATING PROTEIN COMPLEX SUBUNIT 4"/>
    <property type="match status" value="1"/>
</dbReference>
<evidence type="ECO:0000256" key="5">
    <source>
        <dbReference type="SAM" id="Coils"/>
    </source>
</evidence>
<comment type="caution">
    <text evidence="10">The sequence shown here is derived from an EMBL/GenBank/DDBJ whole genome shotgun (WGS) entry which is preliminary data.</text>
</comment>
<evidence type="ECO:0000256" key="2">
    <source>
        <dbReference type="ARBA" id="ARBA00023125"/>
    </source>
</evidence>
<gene>
    <name evidence="10" type="ORF">KFE25_005904</name>
</gene>
<feature type="region of interest" description="Disordered" evidence="6">
    <location>
        <begin position="577"/>
        <end position="638"/>
    </location>
</feature>
<dbReference type="GO" id="GO:0042796">
    <property type="term" value="P:snRNA transcription by RNA polymerase III"/>
    <property type="evidence" value="ECO:0007669"/>
    <property type="project" value="TreeGrafter"/>
</dbReference>
<feature type="region of interest" description="Disordered" evidence="6">
    <location>
        <begin position="662"/>
        <end position="713"/>
    </location>
</feature>
<accession>A0A8J6CEA0</accession>
<evidence type="ECO:0000313" key="10">
    <source>
        <dbReference type="EMBL" id="KAG8469449.1"/>
    </source>
</evidence>
<sequence length="736" mass="79684">MADDAHPQGEELRRALALNRMMRDEAQAALRQLDDALKLVSRRLKETRVELRLAQVHADDEARELARTRLRARGAGESFFVSSVDGFEAPSPNTDTLRMRRLLSGMPLGGRVDRSGVWPKAWRDELGVTVGELLRAQLLERSGQRRDAPLTAAPVPSSEPGDGRLVPFAPPARQPAHAAVGDDADARAWTVASWTDAAEVGPVDCARLLERIVAERVRISSMPLDELVRASRPLDDAFWAHAATALGARLGGNLSERPTAADCARQWGTHPHNPLVDMSVDWSAEEDARLVELARDGSRSWEEIATLHAHGKPRSRPLIELLKRYQRALNPCMTRRAWSADEDRLLCAAVARHGRGQWQAISAHLPRRTNAQCMLRYMKTADPHISRARWEPHEDALLEASVNVHSSEQTRARTAPLAASRACGVAWVKVQLTVPHRTDAQCRERFCNATDPLIPRVDGARLSWAPDDDARLGALVNGYWRPGSGCGSWRLVPWSRIAERMAPLAVTDADVRRRFFAHLATAEQMAEYDELNKLRLAILPSNYTGRLGARPSARTSAHFRLMAAADAPAAPLALLGPPAAEPTRSRARRPARTRAPPIAPRVAARAAGAHQPPRRARRAARAAPPADGGPGAKRVGGMPGSAAGDALAAAVAAACAHEARTNAASEAAAPTDVRRQARVRSPAASGGRTKRARTDGARAPLPEESACAASAVTPATAATALTRARKPSMRARNAAR</sequence>
<keyword evidence="2" id="KW-0238">DNA-binding</keyword>
<dbReference type="PROSITE" id="PS51294">
    <property type="entry name" value="HTH_MYB"/>
    <property type="match status" value="1"/>
</dbReference>
<keyword evidence="1" id="KW-0805">Transcription regulation</keyword>
<feature type="domain" description="SANT" evidence="8">
    <location>
        <begin position="338"/>
        <end position="383"/>
    </location>
</feature>
<dbReference type="CDD" id="cd00167">
    <property type="entry name" value="SANT"/>
    <property type="match status" value="2"/>
</dbReference>
<dbReference type="GO" id="GO:0001006">
    <property type="term" value="F:RNA polymerase III type 3 promoter sequence-specific DNA binding"/>
    <property type="evidence" value="ECO:0007669"/>
    <property type="project" value="TreeGrafter"/>
</dbReference>
<evidence type="ECO:0000313" key="11">
    <source>
        <dbReference type="Proteomes" id="UP000751190"/>
    </source>
</evidence>
<dbReference type="Gene3D" id="1.10.10.60">
    <property type="entry name" value="Homeodomain-like"/>
    <property type="match status" value="2"/>
</dbReference>
<name>A0A8J6CEA0_DIALT</name>
<keyword evidence="4" id="KW-0539">Nucleus</keyword>
<dbReference type="SMART" id="SM00717">
    <property type="entry name" value="SANT"/>
    <property type="match status" value="3"/>
</dbReference>
<evidence type="ECO:0000256" key="3">
    <source>
        <dbReference type="ARBA" id="ARBA00023163"/>
    </source>
</evidence>
<evidence type="ECO:0000256" key="1">
    <source>
        <dbReference type="ARBA" id="ARBA00023015"/>
    </source>
</evidence>
<dbReference type="GO" id="GO:0042795">
    <property type="term" value="P:snRNA transcription by RNA polymerase II"/>
    <property type="evidence" value="ECO:0007669"/>
    <property type="project" value="TreeGrafter"/>
</dbReference>
<organism evidence="10 11">
    <name type="scientific">Diacronema lutheri</name>
    <name type="common">Unicellular marine alga</name>
    <name type="synonym">Monochrysis lutheri</name>
    <dbReference type="NCBI Taxonomy" id="2081491"/>
    <lineage>
        <taxon>Eukaryota</taxon>
        <taxon>Haptista</taxon>
        <taxon>Haptophyta</taxon>
        <taxon>Pavlovophyceae</taxon>
        <taxon>Pavlovales</taxon>
        <taxon>Pavlovaceae</taxon>
        <taxon>Diacronema</taxon>
    </lineage>
</organism>
<evidence type="ECO:0000259" key="9">
    <source>
        <dbReference type="PROSITE" id="PS51294"/>
    </source>
</evidence>
<dbReference type="PANTHER" id="PTHR46621">
    <property type="entry name" value="SNRNA-ACTIVATING PROTEIN COMPLEX SUBUNIT 4"/>
    <property type="match status" value="1"/>
</dbReference>
<protein>
    <submittedName>
        <fullName evidence="10">Uncharacterized protein</fullName>
    </submittedName>
</protein>
<keyword evidence="3" id="KW-0804">Transcription</keyword>
<dbReference type="InterPro" id="IPR017884">
    <property type="entry name" value="SANT_dom"/>
</dbReference>
<evidence type="ECO:0000256" key="4">
    <source>
        <dbReference type="ARBA" id="ARBA00023242"/>
    </source>
</evidence>
<dbReference type="OrthoDB" id="2143914at2759"/>
<dbReference type="Pfam" id="PF00249">
    <property type="entry name" value="Myb_DNA-binding"/>
    <property type="match status" value="1"/>
</dbReference>
<feature type="domain" description="Myb-like" evidence="7">
    <location>
        <begin position="330"/>
        <end position="381"/>
    </location>
</feature>
<feature type="coiled-coil region" evidence="5">
    <location>
        <begin position="23"/>
        <end position="50"/>
    </location>
</feature>
<feature type="domain" description="HTH myb-type" evidence="9">
    <location>
        <begin position="330"/>
        <end position="385"/>
    </location>
</feature>
<dbReference type="InterPro" id="IPR017930">
    <property type="entry name" value="Myb_dom"/>
</dbReference>
<dbReference type="PROSITE" id="PS51293">
    <property type="entry name" value="SANT"/>
    <property type="match status" value="1"/>
</dbReference>
<dbReference type="GO" id="GO:0019185">
    <property type="term" value="C:snRNA-activating protein complex"/>
    <property type="evidence" value="ECO:0007669"/>
    <property type="project" value="TreeGrafter"/>
</dbReference>
<keyword evidence="11" id="KW-1185">Reference proteome</keyword>
<dbReference type="InterPro" id="IPR051575">
    <property type="entry name" value="Myb-like_DNA-bd"/>
</dbReference>
<evidence type="ECO:0000259" key="7">
    <source>
        <dbReference type="PROSITE" id="PS50090"/>
    </source>
</evidence>
<dbReference type="InterPro" id="IPR001005">
    <property type="entry name" value="SANT/Myb"/>
</dbReference>
<dbReference type="AlphaFoldDB" id="A0A8J6CEA0"/>
<dbReference type="EMBL" id="JAGTXO010000002">
    <property type="protein sequence ID" value="KAG8469449.1"/>
    <property type="molecule type" value="Genomic_DNA"/>
</dbReference>
<dbReference type="InterPro" id="IPR009057">
    <property type="entry name" value="Homeodomain-like_sf"/>
</dbReference>
<dbReference type="SUPFAM" id="SSF46689">
    <property type="entry name" value="Homeodomain-like"/>
    <property type="match status" value="2"/>
</dbReference>
<feature type="domain" description="Myb-like" evidence="7">
    <location>
        <begin position="382"/>
        <end position="450"/>
    </location>
</feature>
<reference evidence="10" key="1">
    <citation type="submission" date="2021-05" db="EMBL/GenBank/DDBJ databases">
        <title>The genome of the haptophyte Pavlova lutheri (Diacronema luteri, Pavlovales) - a model for lipid biosynthesis in eukaryotic algae.</title>
        <authorList>
            <person name="Hulatt C.J."/>
            <person name="Posewitz M.C."/>
        </authorList>
    </citation>
    <scope>NUCLEOTIDE SEQUENCE</scope>
    <source>
        <strain evidence="10">NIVA-4/92</strain>
    </source>
</reference>
<dbReference type="Proteomes" id="UP000751190">
    <property type="component" value="Unassembled WGS sequence"/>
</dbReference>
<evidence type="ECO:0000259" key="8">
    <source>
        <dbReference type="PROSITE" id="PS51293"/>
    </source>
</evidence>
<keyword evidence="5" id="KW-0175">Coiled coil</keyword>
<proteinExistence type="predicted"/>
<evidence type="ECO:0000256" key="6">
    <source>
        <dbReference type="SAM" id="MobiDB-lite"/>
    </source>
</evidence>
<dbReference type="GO" id="GO:0000978">
    <property type="term" value="F:RNA polymerase II cis-regulatory region sequence-specific DNA binding"/>
    <property type="evidence" value="ECO:0007669"/>
    <property type="project" value="TreeGrafter"/>
</dbReference>
<feature type="compositionally biased region" description="Low complexity" evidence="6">
    <location>
        <begin position="593"/>
        <end position="611"/>
    </location>
</feature>